<gene>
    <name evidence="2" type="ORF">SORBI_3002G241600</name>
</gene>
<dbReference type="InParanoid" id="A0A1B6QD72"/>
<protein>
    <submittedName>
        <fullName evidence="2">Uncharacterized protein</fullName>
    </submittedName>
</protein>
<evidence type="ECO:0000313" key="2">
    <source>
        <dbReference type="EMBL" id="KXG35869.1"/>
    </source>
</evidence>
<name>A0A1B6QD72_SORBI</name>
<dbReference type="Proteomes" id="UP000000768">
    <property type="component" value="Chromosome 2"/>
</dbReference>
<keyword evidence="1" id="KW-0812">Transmembrane</keyword>
<accession>A0A1B6QD72</accession>
<dbReference type="EMBL" id="CM000761">
    <property type="protein sequence ID" value="KXG35869.1"/>
    <property type="molecule type" value="Genomic_DNA"/>
</dbReference>
<reference evidence="2 3" key="1">
    <citation type="journal article" date="2009" name="Nature">
        <title>The Sorghum bicolor genome and the diversification of grasses.</title>
        <authorList>
            <person name="Paterson A.H."/>
            <person name="Bowers J.E."/>
            <person name="Bruggmann R."/>
            <person name="Dubchak I."/>
            <person name="Grimwood J."/>
            <person name="Gundlach H."/>
            <person name="Haberer G."/>
            <person name="Hellsten U."/>
            <person name="Mitros T."/>
            <person name="Poliakov A."/>
            <person name="Schmutz J."/>
            <person name="Spannagl M."/>
            <person name="Tang H."/>
            <person name="Wang X."/>
            <person name="Wicker T."/>
            <person name="Bharti A.K."/>
            <person name="Chapman J."/>
            <person name="Feltus F.A."/>
            <person name="Gowik U."/>
            <person name="Grigoriev I.V."/>
            <person name="Lyons E."/>
            <person name="Maher C.A."/>
            <person name="Martis M."/>
            <person name="Narechania A."/>
            <person name="Otillar R.P."/>
            <person name="Penning B.W."/>
            <person name="Salamov A.A."/>
            <person name="Wang Y."/>
            <person name="Zhang L."/>
            <person name="Carpita N.C."/>
            <person name="Freeling M."/>
            <person name="Gingle A.R."/>
            <person name="Hash C.T."/>
            <person name="Keller B."/>
            <person name="Klein P."/>
            <person name="Kresovich S."/>
            <person name="McCann M.C."/>
            <person name="Ming R."/>
            <person name="Peterson D.G."/>
            <person name="Mehboob-ur-Rahman"/>
            <person name="Ware D."/>
            <person name="Westhoff P."/>
            <person name="Mayer K.F."/>
            <person name="Messing J."/>
            <person name="Rokhsar D.S."/>
        </authorList>
    </citation>
    <scope>NUCLEOTIDE SEQUENCE [LARGE SCALE GENOMIC DNA]</scope>
    <source>
        <strain evidence="3">cv. BTx623</strain>
    </source>
</reference>
<organism evidence="2 3">
    <name type="scientific">Sorghum bicolor</name>
    <name type="common">Sorghum</name>
    <name type="synonym">Sorghum vulgare</name>
    <dbReference type="NCBI Taxonomy" id="4558"/>
    <lineage>
        <taxon>Eukaryota</taxon>
        <taxon>Viridiplantae</taxon>
        <taxon>Streptophyta</taxon>
        <taxon>Embryophyta</taxon>
        <taxon>Tracheophyta</taxon>
        <taxon>Spermatophyta</taxon>
        <taxon>Magnoliopsida</taxon>
        <taxon>Liliopsida</taxon>
        <taxon>Poales</taxon>
        <taxon>Poaceae</taxon>
        <taxon>PACMAD clade</taxon>
        <taxon>Panicoideae</taxon>
        <taxon>Andropogonodae</taxon>
        <taxon>Andropogoneae</taxon>
        <taxon>Sorghinae</taxon>
        <taxon>Sorghum</taxon>
    </lineage>
</organism>
<proteinExistence type="predicted"/>
<reference evidence="3" key="2">
    <citation type="journal article" date="2018" name="Plant J.">
        <title>The Sorghum bicolor reference genome: improved assembly, gene annotations, a transcriptome atlas, and signatures of genome organization.</title>
        <authorList>
            <person name="McCormick R.F."/>
            <person name="Truong S.K."/>
            <person name="Sreedasyam A."/>
            <person name="Jenkins J."/>
            <person name="Shu S."/>
            <person name="Sims D."/>
            <person name="Kennedy M."/>
            <person name="Amirebrahimi M."/>
            <person name="Weers B.D."/>
            <person name="McKinley B."/>
            <person name="Mattison A."/>
            <person name="Morishige D.T."/>
            <person name="Grimwood J."/>
            <person name="Schmutz J."/>
            <person name="Mullet J.E."/>
        </authorList>
    </citation>
    <scope>NUCLEOTIDE SEQUENCE [LARGE SCALE GENOMIC DNA]</scope>
    <source>
        <strain evidence="3">cv. BTx623</strain>
    </source>
</reference>
<feature type="transmembrane region" description="Helical" evidence="1">
    <location>
        <begin position="108"/>
        <end position="129"/>
    </location>
</feature>
<evidence type="ECO:0000256" key="1">
    <source>
        <dbReference type="SAM" id="Phobius"/>
    </source>
</evidence>
<keyword evidence="3" id="KW-1185">Reference proteome</keyword>
<dbReference type="AlphaFoldDB" id="A0A1B6QD72"/>
<keyword evidence="1" id="KW-1133">Transmembrane helix</keyword>
<sequence>MMMQLVRRLSYWHLQLCRTPGRLAASTTPVQCLVSLCISPSLQDRFSGSCGILADHQVASAPFVTNQWLNSLTACKIILEVRVAGRLICTLSDDGAIMAWDSGKGEEFIIFHLFIYFLKNYILCSITWISSVLCIMY</sequence>
<dbReference type="Gramene" id="KXG35869">
    <property type="protein sequence ID" value="KXG35869"/>
    <property type="gene ID" value="SORBI_3002G241600"/>
</dbReference>
<keyword evidence="1" id="KW-0472">Membrane</keyword>
<evidence type="ECO:0000313" key="3">
    <source>
        <dbReference type="Proteomes" id="UP000000768"/>
    </source>
</evidence>